<evidence type="ECO:0000256" key="5">
    <source>
        <dbReference type="ARBA" id="ARBA00022692"/>
    </source>
</evidence>
<evidence type="ECO:0000256" key="8">
    <source>
        <dbReference type="ARBA" id="ARBA00022842"/>
    </source>
</evidence>
<feature type="transmembrane region" description="Helical" evidence="13">
    <location>
        <begin position="736"/>
        <end position="765"/>
    </location>
</feature>
<dbReference type="Gene3D" id="1.25.40.20">
    <property type="entry name" value="Ankyrin repeat-containing domain"/>
    <property type="match status" value="2"/>
</dbReference>
<dbReference type="InterPro" id="IPR029063">
    <property type="entry name" value="SAM-dependent_MTases_sf"/>
</dbReference>
<protein>
    <recommendedName>
        <fullName evidence="14">PGG domain-containing protein</fullName>
    </recommendedName>
</protein>
<name>A0A3Q7E790_SOLLC</name>
<evidence type="ECO:0000256" key="9">
    <source>
        <dbReference type="ARBA" id="ARBA00022989"/>
    </source>
</evidence>
<keyword evidence="16" id="KW-1185">Reference proteome</keyword>
<evidence type="ECO:0000256" key="11">
    <source>
        <dbReference type="ARBA" id="ARBA00023136"/>
    </source>
</evidence>
<dbReference type="InterPro" id="IPR036770">
    <property type="entry name" value="Ankyrin_rpt-contain_sf"/>
</dbReference>
<evidence type="ECO:0000256" key="10">
    <source>
        <dbReference type="ARBA" id="ARBA00023043"/>
    </source>
</evidence>
<dbReference type="SUPFAM" id="SSF53335">
    <property type="entry name" value="S-adenosyl-L-methionine-dependent methyltransferases"/>
    <property type="match status" value="1"/>
</dbReference>
<keyword evidence="11 13" id="KW-0472">Membrane</keyword>
<dbReference type="InterPro" id="IPR005299">
    <property type="entry name" value="MeTrfase_7"/>
</dbReference>
<dbReference type="PaxDb" id="4081-Solyc01g005350.2.1"/>
<feature type="repeat" description="ANK" evidence="12">
    <location>
        <begin position="505"/>
        <end position="537"/>
    </location>
</feature>
<dbReference type="InterPro" id="IPR042086">
    <property type="entry name" value="MeTrfase_capping"/>
</dbReference>
<keyword evidence="4" id="KW-0808">Transferase</keyword>
<keyword evidence="5 13" id="KW-0812">Transmembrane</keyword>
<dbReference type="Gene3D" id="3.40.50.150">
    <property type="entry name" value="Vaccinia Virus protein VP39"/>
    <property type="match status" value="1"/>
</dbReference>
<evidence type="ECO:0000313" key="15">
    <source>
        <dbReference type="EnsemblPlants" id="Solyc01g005340.3.1"/>
    </source>
</evidence>
<evidence type="ECO:0000256" key="2">
    <source>
        <dbReference type="ARBA" id="ARBA00007967"/>
    </source>
</evidence>
<dbReference type="GO" id="GO:0005886">
    <property type="term" value="C:plasma membrane"/>
    <property type="evidence" value="ECO:0000318"/>
    <property type="project" value="GO_Central"/>
</dbReference>
<dbReference type="PROSITE" id="PS50297">
    <property type="entry name" value="ANK_REP_REGION"/>
    <property type="match status" value="1"/>
</dbReference>
<keyword evidence="10 12" id="KW-0040">ANK repeat</keyword>
<dbReference type="PROSITE" id="PS50088">
    <property type="entry name" value="ANK_REPEAT"/>
    <property type="match status" value="1"/>
</dbReference>
<dbReference type="Proteomes" id="UP000004994">
    <property type="component" value="Chromosome 1"/>
</dbReference>
<dbReference type="Pfam" id="PF13962">
    <property type="entry name" value="PGG"/>
    <property type="match status" value="1"/>
</dbReference>
<evidence type="ECO:0000256" key="3">
    <source>
        <dbReference type="ARBA" id="ARBA00022603"/>
    </source>
</evidence>
<dbReference type="PANTHER" id="PTHR24186">
    <property type="entry name" value="PROTEIN PHOSPHATASE 1 REGULATORY SUBUNIT"/>
    <property type="match status" value="1"/>
</dbReference>
<reference evidence="15" key="1">
    <citation type="journal article" date="2012" name="Nature">
        <title>The tomato genome sequence provides insights into fleshy fruit evolution.</title>
        <authorList>
            <consortium name="Tomato Genome Consortium"/>
        </authorList>
    </citation>
    <scope>NUCLEOTIDE SEQUENCE [LARGE SCALE GENOMIC DNA]</scope>
    <source>
        <strain evidence="15">cv. Heinz 1706</strain>
    </source>
</reference>
<accession>A0A3Q7E790</accession>
<sequence length="878" mass="97474">MQREVLEGSKKMVRDAIIEKFDIKTMLSSSNTLCIVEFGCSVGPNTLIAMQHVVEALKDKYLSQIITNSTNDNLEIQIFFNDHVNNDFNTLFRSLPIDRSYYACGVPGSFHGRLFPSRSIHFAHSSCSIHWLSKIPKELIGEKSPSWNKGLIHYIGTSNVEVVNAYFDQFEKDMEMFLNARAEEIVHGGMMVLITPFSTSYIRLVKFFGSSLTDLVNEGKLDESLVDSFNLPMYFPSVEDMTKVVEKNGCFSIERIELTYPKSKLVDEADAKTLIINLRAVLEGVLINHFGKEIAKEACERTILKSDEISAWMKANYEKSSQLFVALKPVGSGDLESLKIIIKNDGLDLFSLLALQNDAGETALYIAVSNNYEEIVSYLLGFCNLETAMIRSKADFDAFHVAAKSGHLVVDNRTYISIVVPYSRNLVRAGEEIDDMLDCKFVCPGLNCRVLSIVRELLAMWPGLCKVCNSSNTSPLYSAAVKGHLDVVNAILDADVSSIRIVRKNGKTALHTTARYGLLHIVKALIERDPDIISIKDKKGQTALHMAVKGQDTFVVEEMLDTDSSILNERDKKGNTALHIATRKCRPQIVSLLLSYTSLDVNAINNQKETAMDLADKLQYGDSALLIKEGLTEAGAKHARFVGQFDEASELKRTVSDIKHEVQSQLIQNEKTRRRVSGIAKELRKIHREAVQNTINSVTVVAVLFASIAFLAIFSLPGQYVETGPEAGKARIADTVAFRVFCLLNATSLFISLAVVVVQITLVAWDTRAQKQIVSVVNKLMWAACVSTCGAFLAVGFVVVGRKSSWMAITITVLGAPILIGTLVSLCYFVFRQHFGICGSDSQRRIRRASGSKSFSWSHSANISDMDDYNSDDRIYAL</sequence>
<keyword evidence="9 13" id="KW-1133">Transmembrane helix</keyword>
<dbReference type="SMART" id="SM00248">
    <property type="entry name" value="ANK"/>
    <property type="match status" value="5"/>
</dbReference>
<feature type="transmembrane region" description="Helical" evidence="13">
    <location>
        <begin position="806"/>
        <end position="831"/>
    </location>
</feature>
<evidence type="ECO:0000256" key="12">
    <source>
        <dbReference type="PROSITE-ProRule" id="PRU00023"/>
    </source>
</evidence>
<dbReference type="GO" id="GO:0032259">
    <property type="term" value="P:methylation"/>
    <property type="evidence" value="ECO:0007669"/>
    <property type="project" value="UniProtKB-KW"/>
</dbReference>
<keyword evidence="8" id="KW-0460">Magnesium</keyword>
<dbReference type="Pfam" id="PF03492">
    <property type="entry name" value="Methyltransf_7"/>
    <property type="match status" value="1"/>
</dbReference>
<evidence type="ECO:0000256" key="6">
    <source>
        <dbReference type="ARBA" id="ARBA00022723"/>
    </source>
</evidence>
<dbReference type="Gramene" id="Solyc01g005340.3.1">
    <property type="protein sequence ID" value="Solyc01g005340.3.1"/>
    <property type="gene ID" value="Solyc01g005340.3"/>
</dbReference>
<dbReference type="AlphaFoldDB" id="A0A3Q7E790"/>
<dbReference type="InterPro" id="IPR026961">
    <property type="entry name" value="PGG_dom"/>
</dbReference>
<evidence type="ECO:0000256" key="7">
    <source>
        <dbReference type="ARBA" id="ARBA00022737"/>
    </source>
</evidence>
<dbReference type="Pfam" id="PF12796">
    <property type="entry name" value="Ank_2"/>
    <property type="match status" value="3"/>
</dbReference>
<dbReference type="InterPro" id="IPR002110">
    <property type="entry name" value="Ankyrin_rpt"/>
</dbReference>
<keyword evidence="7" id="KW-0677">Repeat</keyword>
<dbReference type="SUPFAM" id="SSF48403">
    <property type="entry name" value="Ankyrin repeat"/>
    <property type="match status" value="1"/>
</dbReference>
<dbReference type="GO" id="GO:0008168">
    <property type="term" value="F:methyltransferase activity"/>
    <property type="evidence" value="ECO:0007669"/>
    <property type="project" value="UniProtKB-KW"/>
</dbReference>
<dbReference type="InParanoid" id="A0A3Q7E790"/>
<feature type="transmembrane region" description="Helical" evidence="13">
    <location>
        <begin position="777"/>
        <end position="800"/>
    </location>
</feature>
<reference evidence="15" key="2">
    <citation type="submission" date="2019-01" db="UniProtKB">
        <authorList>
            <consortium name="EnsemblPlants"/>
        </authorList>
    </citation>
    <scope>IDENTIFICATION</scope>
    <source>
        <strain evidence="15">cv. Heinz 1706</strain>
    </source>
</reference>
<evidence type="ECO:0000256" key="13">
    <source>
        <dbReference type="SAM" id="Phobius"/>
    </source>
</evidence>
<dbReference type="GO" id="GO:0046872">
    <property type="term" value="F:metal ion binding"/>
    <property type="evidence" value="ECO:0007669"/>
    <property type="project" value="UniProtKB-KW"/>
</dbReference>
<comment type="similarity">
    <text evidence="2">Belongs to the methyltransferase superfamily. Type-7 methyltransferase family.</text>
</comment>
<evidence type="ECO:0000313" key="16">
    <source>
        <dbReference type="Proteomes" id="UP000004994"/>
    </source>
</evidence>
<keyword evidence="3" id="KW-0489">Methyltransferase</keyword>
<dbReference type="STRING" id="4081.A0A3Q7E790"/>
<evidence type="ECO:0000256" key="1">
    <source>
        <dbReference type="ARBA" id="ARBA00004141"/>
    </source>
</evidence>
<dbReference type="EnsemblPlants" id="Solyc01g005340.3.1">
    <property type="protein sequence ID" value="Solyc01g005340.3.1"/>
    <property type="gene ID" value="Solyc01g005340.3"/>
</dbReference>
<feature type="transmembrane region" description="Helical" evidence="13">
    <location>
        <begin position="694"/>
        <end position="716"/>
    </location>
</feature>
<evidence type="ECO:0000259" key="14">
    <source>
        <dbReference type="Pfam" id="PF13962"/>
    </source>
</evidence>
<comment type="subcellular location">
    <subcellularLocation>
        <location evidence="1">Membrane</location>
        <topology evidence="1">Multi-pass membrane protein</topology>
    </subcellularLocation>
</comment>
<dbReference type="Gene3D" id="1.10.1200.270">
    <property type="entry name" value="Methyltransferase, alpha-helical capping domain"/>
    <property type="match status" value="1"/>
</dbReference>
<feature type="domain" description="PGG" evidence="14">
    <location>
        <begin position="689"/>
        <end position="797"/>
    </location>
</feature>
<dbReference type="PANTHER" id="PTHR24186:SF2">
    <property type="entry name" value="OS02G0735700 PROTEIN"/>
    <property type="match status" value="1"/>
</dbReference>
<dbReference type="FunCoup" id="A0A3Q7E790">
    <property type="interactions" value="975"/>
</dbReference>
<organism evidence="15">
    <name type="scientific">Solanum lycopersicum</name>
    <name type="common">Tomato</name>
    <name type="synonym">Lycopersicon esculentum</name>
    <dbReference type="NCBI Taxonomy" id="4081"/>
    <lineage>
        <taxon>Eukaryota</taxon>
        <taxon>Viridiplantae</taxon>
        <taxon>Streptophyta</taxon>
        <taxon>Embryophyta</taxon>
        <taxon>Tracheophyta</taxon>
        <taxon>Spermatophyta</taxon>
        <taxon>Magnoliopsida</taxon>
        <taxon>eudicotyledons</taxon>
        <taxon>Gunneridae</taxon>
        <taxon>Pentapetalae</taxon>
        <taxon>asterids</taxon>
        <taxon>lamiids</taxon>
        <taxon>Solanales</taxon>
        <taxon>Solanaceae</taxon>
        <taxon>Solanoideae</taxon>
        <taxon>Solaneae</taxon>
        <taxon>Solanum</taxon>
        <taxon>Solanum subgen. Lycopersicon</taxon>
    </lineage>
</organism>
<evidence type="ECO:0000256" key="4">
    <source>
        <dbReference type="ARBA" id="ARBA00022679"/>
    </source>
</evidence>
<keyword evidence="6" id="KW-0479">Metal-binding</keyword>
<proteinExistence type="inferred from homology"/>